<evidence type="ECO:0000256" key="7">
    <source>
        <dbReference type="ARBA" id="ARBA00022840"/>
    </source>
</evidence>
<evidence type="ECO:0000256" key="9">
    <source>
        <dbReference type="PROSITE-ProRule" id="PRU00169"/>
    </source>
</evidence>
<dbReference type="InterPro" id="IPR005467">
    <property type="entry name" value="His_kinase_dom"/>
</dbReference>
<dbReference type="SUPFAM" id="SSF52172">
    <property type="entry name" value="CheY-like"/>
    <property type="match status" value="1"/>
</dbReference>
<gene>
    <name evidence="14" type="ORF">GEMMAAP_04660</name>
</gene>
<keyword evidence="7" id="KW-0067">ATP-binding</keyword>
<dbReference type="NCBIfam" id="TIGR00229">
    <property type="entry name" value="sensory_box"/>
    <property type="match status" value="3"/>
</dbReference>
<organism evidence="14 15">
    <name type="scientific">Gemmatimonas phototrophica</name>
    <dbReference type="NCBI Taxonomy" id="1379270"/>
    <lineage>
        <taxon>Bacteria</taxon>
        <taxon>Pseudomonadati</taxon>
        <taxon>Gemmatimonadota</taxon>
        <taxon>Gemmatimonadia</taxon>
        <taxon>Gemmatimonadales</taxon>
        <taxon>Gemmatimonadaceae</taxon>
        <taxon>Gemmatimonas</taxon>
    </lineage>
</organism>
<dbReference type="InterPro" id="IPR001789">
    <property type="entry name" value="Sig_transdc_resp-reg_receiver"/>
</dbReference>
<protein>
    <recommendedName>
        <fullName evidence="2">histidine kinase</fullName>
        <ecNumber evidence="2">2.7.13.3</ecNumber>
    </recommendedName>
</protein>
<feature type="domain" description="PAS" evidence="12">
    <location>
        <begin position="511"/>
        <end position="555"/>
    </location>
</feature>
<dbReference type="InterPro" id="IPR003594">
    <property type="entry name" value="HATPase_dom"/>
</dbReference>
<keyword evidence="8" id="KW-0902">Two-component regulatory system</keyword>
<dbReference type="InterPro" id="IPR003661">
    <property type="entry name" value="HisK_dim/P_dom"/>
</dbReference>
<evidence type="ECO:0000256" key="2">
    <source>
        <dbReference type="ARBA" id="ARBA00012438"/>
    </source>
</evidence>
<dbReference type="InterPro" id="IPR000014">
    <property type="entry name" value="PAS"/>
</dbReference>
<evidence type="ECO:0000256" key="1">
    <source>
        <dbReference type="ARBA" id="ARBA00000085"/>
    </source>
</evidence>
<dbReference type="PROSITE" id="PS50112">
    <property type="entry name" value="PAS"/>
    <property type="match status" value="2"/>
</dbReference>
<evidence type="ECO:0000313" key="15">
    <source>
        <dbReference type="Proteomes" id="UP000076404"/>
    </source>
</evidence>
<dbReference type="PRINTS" id="PR00344">
    <property type="entry name" value="BCTRLSENSOR"/>
</dbReference>
<dbReference type="SMART" id="SM00387">
    <property type="entry name" value="HATPase_c"/>
    <property type="match status" value="1"/>
</dbReference>
<dbReference type="Gene3D" id="1.10.287.130">
    <property type="match status" value="1"/>
</dbReference>
<evidence type="ECO:0000313" key="14">
    <source>
        <dbReference type="EMBL" id="AMW04325.1"/>
    </source>
</evidence>
<dbReference type="PROSITE" id="PS50110">
    <property type="entry name" value="RESPONSE_REGULATORY"/>
    <property type="match status" value="1"/>
</dbReference>
<dbReference type="Pfam" id="PF13188">
    <property type="entry name" value="PAS_8"/>
    <property type="match status" value="2"/>
</dbReference>
<dbReference type="InterPro" id="IPR011006">
    <property type="entry name" value="CheY-like_superfamily"/>
</dbReference>
<evidence type="ECO:0000256" key="4">
    <source>
        <dbReference type="ARBA" id="ARBA00022679"/>
    </source>
</evidence>
<evidence type="ECO:0000256" key="5">
    <source>
        <dbReference type="ARBA" id="ARBA00022741"/>
    </source>
</evidence>
<evidence type="ECO:0000256" key="6">
    <source>
        <dbReference type="ARBA" id="ARBA00022777"/>
    </source>
</evidence>
<feature type="domain" description="Histidine kinase" evidence="10">
    <location>
        <begin position="657"/>
        <end position="878"/>
    </location>
</feature>
<dbReference type="Proteomes" id="UP000076404">
    <property type="component" value="Chromosome"/>
</dbReference>
<dbReference type="SUPFAM" id="SSF55874">
    <property type="entry name" value="ATPase domain of HSP90 chaperone/DNA topoisomerase II/histidine kinase"/>
    <property type="match status" value="1"/>
</dbReference>
<dbReference type="SUPFAM" id="SSF47384">
    <property type="entry name" value="Homodimeric domain of signal transducing histidine kinase"/>
    <property type="match status" value="1"/>
</dbReference>
<reference evidence="14 15" key="2">
    <citation type="journal article" date="2016" name="Environ. Microbiol. Rep.">
        <title>Metagenomic evidence for the presence of phototrophic Gemmatimonadetes bacteria in diverse environments.</title>
        <authorList>
            <person name="Zeng Y."/>
            <person name="Baumbach J."/>
            <person name="Barbosa E.G."/>
            <person name="Azevedo V."/>
            <person name="Zhang C."/>
            <person name="Koblizek M."/>
        </authorList>
    </citation>
    <scope>NUCLEOTIDE SEQUENCE [LARGE SCALE GENOMIC DNA]</scope>
    <source>
        <strain evidence="14 15">AP64</strain>
    </source>
</reference>
<dbReference type="PROSITE" id="PS50109">
    <property type="entry name" value="HIS_KIN"/>
    <property type="match status" value="1"/>
</dbReference>
<name>A0A143BI92_9BACT</name>
<evidence type="ECO:0000259" key="12">
    <source>
        <dbReference type="PROSITE" id="PS50112"/>
    </source>
</evidence>
<dbReference type="InterPro" id="IPR036890">
    <property type="entry name" value="HATPase_C_sf"/>
</dbReference>
<dbReference type="Pfam" id="PF00072">
    <property type="entry name" value="Response_reg"/>
    <property type="match status" value="1"/>
</dbReference>
<evidence type="ECO:0000256" key="3">
    <source>
        <dbReference type="ARBA" id="ARBA00022553"/>
    </source>
</evidence>
<keyword evidence="4" id="KW-0808">Transferase</keyword>
<evidence type="ECO:0000259" key="10">
    <source>
        <dbReference type="PROSITE" id="PS50109"/>
    </source>
</evidence>
<dbReference type="GO" id="GO:0000155">
    <property type="term" value="F:phosphorelay sensor kinase activity"/>
    <property type="evidence" value="ECO:0007669"/>
    <property type="project" value="InterPro"/>
</dbReference>
<dbReference type="SMART" id="SM00091">
    <property type="entry name" value="PAS"/>
    <property type="match status" value="5"/>
</dbReference>
<dbReference type="SUPFAM" id="SSF55785">
    <property type="entry name" value="PYP-like sensor domain (PAS domain)"/>
    <property type="match status" value="4"/>
</dbReference>
<dbReference type="EC" id="2.7.13.3" evidence="2"/>
<dbReference type="Gene3D" id="3.30.450.20">
    <property type="entry name" value="PAS domain"/>
    <property type="match status" value="4"/>
</dbReference>
<evidence type="ECO:0000256" key="8">
    <source>
        <dbReference type="ARBA" id="ARBA00023012"/>
    </source>
</evidence>
<dbReference type="InterPro" id="IPR035965">
    <property type="entry name" value="PAS-like_dom_sf"/>
</dbReference>
<dbReference type="eggNOG" id="COG3852">
    <property type="taxonomic scope" value="Bacteria"/>
</dbReference>
<dbReference type="Pfam" id="PF02518">
    <property type="entry name" value="HATPase_c"/>
    <property type="match status" value="1"/>
</dbReference>
<keyword evidence="3 9" id="KW-0597">Phosphoprotein</keyword>
<evidence type="ECO:0000259" key="11">
    <source>
        <dbReference type="PROSITE" id="PS50110"/>
    </source>
</evidence>
<reference evidence="14 15" key="1">
    <citation type="journal article" date="2014" name="Proc. Natl. Acad. Sci. U.S.A.">
        <title>Functional type 2 photosynthetic reaction centers found in the rare bacterial phylum Gemmatimonadetes.</title>
        <authorList>
            <person name="Zeng Y."/>
            <person name="Feng F."/>
            <person name="Medova H."/>
            <person name="Dean J."/>
            <person name="Koblizek M."/>
        </authorList>
    </citation>
    <scope>NUCLEOTIDE SEQUENCE [LARGE SCALE GENOMIC DNA]</scope>
    <source>
        <strain evidence="14 15">AP64</strain>
    </source>
</reference>
<dbReference type="CDD" id="cd00130">
    <property type="entry name" value="PAS"/>
    <property type="match status" value="3"/>
</dbReference>
<feature type="domain" description="PAC" evidence="13">
    <location>
        <begin position="591"/>
        <end position="644"/>
    </location>
</feature>
<dbReference type="CDD" id="cd00156">
    <property type="entry name" value="REC"/>
    <property type="match status" value="1"/>
</dbReference>
<evidence type="ECO:0000259" key="13">
    <source>
        <dbReference type="PROSITE" id="PS50113"/>
    </source>
</evidence>
<dbReference type="AlphaFoldDB" id="A0A143BI92"/>
<keyword evidence="5" id="KW-0547">Nucleotide-binding</keyword>
<dbReference type="PANTHER" id="PTHR43065">
    <property type="entry name" value="SENSOR HISTIDINE KINASE"/>
    <property type="match status" value="1"/>
</dbReference>
<dbReference type="STRING" id="1379270.GEMMAAP_04660"/>
<proteinExistence type="predicted"/>
<keyword evidence="15" id="KW-1185">Reference proteome</keyword>
<dbReference type="GO" id="GO:0005524">
    <property type="term" value="F:ATP binding"/>
    <property type="evidence" value="ECO:0007669"/>
    <property type="project" value="UniProtKB-KW"/>
</dbReference>
<dbReference type="Pfam" id="PF08448">
    <property type="entry name" value="PAS_4"/>
    <property type="match status" value="2"/>
</dbReference>
<dbReference type="InterPro" id="IPR036097">
    <property type="entry name" value="HisK_dim/P_sf"/>
</dbReference>
<keyword evidence="6" id="KW-0418">Kinase</keyword>
<dbReference type="PROSITE" id="PS50113">
    <property type="entry name" value="PAC"/>
    <property type="match status" value="1"/>
</dbReference>
<dbReference type="SMART" id="SM00448">
    <property type="entry name" value="REC"/>
    <property type="match status" value="1"/>
</dbReference>
<dbReference type="InterPro" id="IPR013656">
    <property type="entry name" value="PAS_4"/>
</dbReference>
<dbReference type="SMART" id="SM00388">
    <property type="entry name" value="HisKA"/>
    <property type="match status" value="1"/>
</dbReference>
<dbReference type="Gene3D" id="3.40.50.2300">
    <property type="match status" value="1"/>
</dbReference>
<dbReference type="eggNOG" id="COG0784">
    <property type="taxonomic scope" value="Bacteria"/>
</dbReference>
<dbReference type="KEGG" id="gph:GEMMAAP_04660"/>
<feature type="domain" description="PAS" evidence="12">
    <location>
        <begin position="129"/>
        <end position="203"/>
    </location>
</feature>
<feature type="domain" description="Response regulatory" evidence="11">
    <location>
        <begin position="898"/>
        <end position="1014"/>
    </location>
</feature>
<feature type="modified residue" description="4-aspartylphosphate" evidence="9">
    <location>
        <position position="949"/>
    </location>
</feature>
<dbReference type="CDD" id="cd00082">
    <property type="entry name" value="HisKA"/>
    <property type="match status" value="1"/>
</dbReference>
<dbReference type="Gene3D" id="3.30.565.10">
    <property type="entry name" value="Histidine kinase-like ATPase, C-terminal domain"/>
    <property type="match status" value="1"/>
</dbReference>
<dbReference type="InterPro" id="IPR000700">
    <property type="entry name" value="PAS-assoc_C"/>
</dbReference>
<dbReference type="EMBL" id="CP011454">
    <property type="protein sequence ID" value="AMW04325.1"/>
    <property type="molecule type" value="Genomic_DNA"/>
</dbReference>
<comment type="catalytic activity">
    <reaction evidence="1">
        <text>ATP + protein L-histidine = ADP + protein N-phospho-L-histidine.</text>
        <dbReference type="EC" id="2.7.13.3"/>
    </reaction>
</comment>
<dbReference type="PANTHER" id="PTHR43065:SF46">
    <property type="entry name" value="C4-DICARBOXYLATE TRANSPORT SENSOR PROTEIN DCTB"/>
    <property type="match status" value="1"/>
</dbReference>
<accession>A0A143BI92</accession>
<sequence>MPASASKRFADLLAMHDALGDALLVLDAGGRVSQANVRGASLLAALGAALGEVLPEAAGVSPTLQAWLRTGLRGEPTRPVRVDGAGEDDGPVHIWECTVVSPPGLPGATLVRGHEVTALVTRVEDSELALQNYRLLTAQMREMLFLVRVEGPGRFICETVNQAYLLVTGLREEDVVGRRPDEVLAPAEAAFAIARYEQAIRSQEPITYREEVLLPSGPLIVETRLSVRRDSDGRPTHLVGLARNVTDVEQAALALAASEARLRGVLDAGFDAFVIARAERGPDGRITDFVIIDVNAQACEMIARRREQIIGRSLLDVFPRSREWGLWEQCCMVVITHQPLETTQFAPTDDEPARWLQRQLVPVDTNAVAISSRDITQRQLERLALESSESRHRQLFETNGAIQLLVEFDTARIVDVNPAAEAFYGWPRATMREMYLTDLESIAIDHWRELTSGIATGTGLQLQRDHRIASGELRQVEAFIGVAEISERRLLHIIIQDISDRVRAERELRESEARFRAVIAGMREGVVLHDATGTIRVHNPSAERILGLTGDQVAGLVPVADDWQAVREDGSLWPLEERPAITALRTGKGQPRQLMGILRGDAEPVWLSVTADPLIRAGESRPYASVAVFTDVTETRASEERLRQAQKLEAVAQLAGGIGHDYNNLLTVIRGATGFLREGVGPTSPHLEDISAIERATERAEDLTRQLLAVGRRQMLRTESVELNQLLNVQLPIIRDEVPFSVMVKLELSPTPVAATIDRSRLLDALRALVDNARTAMPAGGMLVLRSAEVMRTHPHEPRDTRPRFFAMLEVRDTGAGMSDDIRARLFEPFFSTQPFGTSRGMGLASVHGMVHQSRGFLECESAPGEGTTLRLFFPLAGAPKTPAFSMPAVVQDVRAGGVLLVDDDPMLRDLGKRMLDRLSETVYVVESGAEALAFLASRASDVSVIVTDLTMPEMSGLELIEQLALHYPALPVVAVSGFAVNPGARTELDARHVPFVAKPFTMQDLQQAMELARGARRG</sequence>
<dbReference type="InterPro" id="IPR004358">
    <property type="entry name" value="Sig_transdc_His_kin-like_C"/>
</dbReference>